<protein>
    <recommendedName>
        <fullName evidence="3">DUF1479-domain-containing protein</fullName>
    </recommendedName>
</protein>
<dbReference type="AlphaFoldDB" id="A0AA35M3I8"/>
<proteinExistence type="predicted"/>
<dbReference type="PANTHER" id="PTHR30613:SF1">
    <property type="entry name" value="DUF1479 DOMAIN PROTEIN (AFU_ORTHOLOGUE AFUA_5G09280)"/>
    <property type="match status" value="1"/>
</dbReference>
<dbReference type="Proteomes" id="UP001160390">
    <property type="component" value="Unassembled WGS sequence"/>
</dbReference>
<accession>A0AA35M3I8</accession>
<dbReference type="PANTHER" id="PTHR30613">
    <property type="entry name" value="UNCHARACTERIZED PROTEIN YBIU-RELATED"/>
    <property type="match status" value="1"/>
</dbReference>
<sequence length="483" mass="53808">MAFVRPAIRTLGYPAVRYAHSNVRGLASMALGNRSEGSIGNAFASLSTNNFELPPRFGSLKQQLVDQNGEAILDSWLRLLKHLEEETIPSVNELSHSIIPEVDFSSIVENGGQLPEKSKSLLKDRGTIVIRGLVSERQALDWKQSVREYVKKNPSTKGFPTNDRQVYEIYWSKAQLEARAHQNMLLAQTALNLVWDKQDHDKVVLSEAVAYCDRLRMRMPGDKSFNLGPHLDGGSLERWEDPEYRKCYTEILEGRWEHHNAFNVSTRLNAIVDMYNGPGGCSAFRSYQGWLSLSNCAPTNGSLRVFPDLKASTAYTLLRPFVTETGDRCSLDSKSPIFHGAAMGAGQELLPSFHCHISPQGFVTIPTVRPGDAVFWHCDTAHMVEAEHQGTEDASVFYIPSFPLCNINAMYLKRQRENFLNLRPPPDFPGGIGESEHIDAGSVADLSREGKRAMGCGPFDPNLASTPGEKLAYEFANETLEFV</sequence>
<dbReference type="SUPFAM" id="SSF51197">
    <property type="entry name" value="Clavaminate synthase-like"/>
    <property type="match status" value="1"/>
</dbReference>
<comment type="caution">
    <text evidence="1">The sequence shown here is derived from an EMBL/GenBank/DDBJ whole genome shotgun (WGS) entry which is preliminary data.</text>
</comment>
<evidence type="ECO:0000313" key="2">
    <source>
        <dbReference type="Proteomes" id="UP001160390"/>
    </source>
</evidence>
<dbReference type="Pfam" id="PF07350">
    <property type="entry name" value="Gig2-like"/>
    <property type="match status" value="1"/>
</dbReference>
<reference evidence="1" key="1">
    <citation type="submission" date="2023-01" db="EMBL/GenBank/DDBJ databases">
        <authorList>
            <person name="Piombo E."/>
        </authorList>
    </citation>
    <scope>NUCLEOTIDE SEQUENCE</scope>
</reference>
<gene>
    <name evidence="1" type="ORF">CCHLO57077_00012002</name>
</gene>
<dbReference type="EMBL" id="CABFNP030001008">
    <property type="protein sequence ID" value="CAI6089544.1"/>
    <property type="molecule type" value="Genomic_DNA"/>
</dbReference>
<keyword evidence="2" id="KW-1185">Reference proteome</keyword>
<dbReference type="InterPro" id="IPR010856">
    <property type="entry name" value="Gig2-like"/>
</dbReference>
<dbReference type="InterPro" id="IPR027443">
    <property type="entry name" value="IPNS-like_sf"/>
</dbReference>
<evidence type="ECO:0000313" key="1">
    <source>
        <dbReference type="EMBL" id="CAI6089544.1"/>
    </source>
</evidence>
<name>A0AA35M3I8_9HYPO</name>
<evidence type="ECO:0008006" key="3">
    <source>
        <dbReference type="Google" id="ProtNLM"/>
    </source>
</evidence>
<organism evidence="1 2">
    <name type="scientific">Clonostachys chloroleuca</name>
    <dbReference type="NCBI Taxonomy" id="1926264"/>
    <lineage>
        <taxon>Eukaryota</taxon>
        <taxon>Fungi</taxon>
        <taxon>Dikarya</taxon>
        <taxon>Ascomycota</taxon>
        <taxon>Pezizomycotina</taxon>
        <taxon>Sordariomycetes</taxon>
        <taxon>Hypocreomycetidae</taxon>
        <taxon>Hypocreales</taxon>
        <taxon>Bionectriaceae</taxon>
        <taxon>Clonostachys</taxon>
    </lineage>
</organism>
<dbReference type="Gene3D" id="2.60.120.330">
    <property type="entry name" value="B-lactam Antibiotic, Isopenicillin N Synthase, Chain"/>
    <property type="match status" value="1"/>
</dbReference>